<sequence length="164" mass="18497">MAWDERAELWFERLYPYGLGAAVFVAATVWHEAGRAYVRSMGFGSAELVSANFDVMVTLTAFLFSVFVLAIAPGGGFIERIFRTSVFREFKRYVVEALLLGSLSAALSLPYMATKNGGIWRLQAIDALWLALAVTALLAFFRVVKIFIQWMGYDAKHREKRKAR</sequence>
<proteinExistence type="predicted"/>
<keyword evidence="1" id="KW-1133">Transmembrane helix</keyword>
<dbReference type="EMBL" id="JAVAIL010000001">
    <property type="protein sequence ID" value="MDP4538429.1"/>
    <property type="molecule type" value="Genomic_DNA"/>
</dbReference>
<reference evidence="2 3" key="1">
    <citation type="submission" date="2023-08" db="EMBL/GenBank/DDBJ databases">
        <title>genomic of DY56.</title>
        <authorList>
            <person name="Wang Y."/>
        </authorList>
    </citation>
    <scope>NUCLEOTIDE SEQUENCE [LARGE SCALE GENOMIC DNA]</scope>
    <source>
        <strain evidence="2 3">DY56-A-20</strain>
    </source>
</reference>
<dbReference type="RefSeq" id="WP_305928564.1">
    <property type="nucleotide sequence ID" value="NZ_JAVAIL010000001.1"/>
</dbReference>
<gene>
    <name evidence="2" type="ORF">Q9K01_02150</name>
</gene>
<feature type="transmembrane region" description="Helical" evidence="1">
    <location>
        <begin position="128"/>
        <end position="148"/>
    </location>
</feature>
<keyword evidence="1" id="KW-0472">Membrane</keyword>
<feature type="transmembrane region" description="Helical" evidence="1">
    <location>
        <begin position="14"/>
        <end position="31"/>
    </location>
</feature>
<evidence type="ECO:0000313" key="3">
    <source>
        <dbReference type="Proteomes" id="UP001235664"/>
    </source>
</evidence>
<keyword evidence="1" id="KW-0812">Transmembrane</keyword>
<organism evidence="2 3">
    <name type="scientific">Qipengyuania benthica</name>
    <dbReference type="NCBI Taxonomy" id="3067651"/>
    <lineage>
        <taxon>Bacteria</taxon>
        <taxon>Pseudomonadati</taxon>
        <taxon>Pseudomonadota</taxon>
        <taxon>Alphaproteobacteria</taxon>
        <taxon>Sphingomonadales</taxon>
        <taxon>Erythrobacteraceae</taxon>
        <taxon>Qipengyuania</taxon>
    </lineage>
</organism>
<evidence type="ECO:0000313" key="2">
    <source>
        <dbReference type="EMBL" id="MDP4538429.1"/>
    </source>
</evidence>
<comment type="caution">
    <text evidence="2">The sequence shown here is derived from an EMBL/GenBank/DDBJ whole genome shotgun (WGS) entry which is preliminary data.</text>
</comment>
<protein>
    <submittedName>
        <fullName evidence="2">Uncharacterized protein</fullName>
    </submittedName>
</protein>
<feature type="transmembrane region" description="Helical" evidence="1">
    <location>
        <begin position="93"/>
        <end position="113"/>
    </location>
</feature>
<evidence type="ECO:0000256" key="1">
    <source>
        <dbReference type="SAM" id="Phobius"/>
    </source>
</evidence>
<feature type="transmembrane region" description="Helical" evidence="1">
    <location>
        <begin position="51"/>
        <end position="72"/>
    </location>
</feature>
<dbReference type="Proteomes" id="UP001235664">
    <property type="component" value="Unassembled WGS sequence"/>
</dbReference>
<keyword evidence="3" id="KW-1185">Reference proteome</keyword>
<accession>A0ABT9H536</accession>
<name>A0ABT9H536_9SPHN</name>